<dbReference type="Pfam" id="PF00498">
    <property type="entry name" value="FHA"/>
    <property type="match status" value="1"/>
</dbReference>
<dbReference type="EMBL" id="JACBYE010000019">
    <property type="protein sequence ID" value="NYS93728.1"/>
    <property type="molecule type" value="Genomic_DNA"/>
</dbReference>
<keyword evidence="1" id="KW-0597">Phosphoprotein</keyword>
<dbReference type="RefSeq" id="WP_179913301.1">
    <property type="nucleotide sequence ID" value="NZ_JACBYE010000019.1"/>
</dbReference>
<evidence type="ECO:0000259" key="3">
    <source>
        <dbReference type="PROSITE" id="PS50006"/>
    </source>
</evidence>
<dbReference type="SUPFAM" id="SSF49879">
    <property type="entry name" value="SMAD/FHA domain"/>
    <property type="match status" value="1"/>
</dbReference>
<evidence type="ECO:0000313" key="5">
    <source>
        <dbReference type="Proteomes" id="UP000561011"/>
    </source>
</evidence>
<keyword evidence="2" id="KW-0812">Transmembrane</keyword>
<organism evidence="4 5">
    <name type="scientific">Sanguibacter inulinus</name>
    <dbReference type="NCBI Taxonomy" id="60922"/>
    <lineage>
        <taxon>Bacteria</taxon>
        <taxon>Bacillati</taxon>
        <taxon>Actinomycetota</taxon>
        <taxon>Actinomycetes</taxon>
        <taxon>Micrococcales</taxon>
        <taxon>Sanguibacteraceae</taxon>
        <taxon>Sanguibacter</taxon>
    </lineage>
</organism>
<reference evidence="4 5" key="1">
    <citation type="submission" date="2020-07" db="EMBL/GenBank/DDBJ databases">
        <title>MOT database genomes.</title>
        <authorList>
            <person name="Joseph S."/>
            <person name="Aduse-Opoku J."/>
            <person name="Hashim A."/>
            <person name="Wade W."/>
            <person name="Curtis M."/>
        </authorList>
    </citation>
    <scope>NUCLEOTIDE SEQUENCE [LARGE SCALE GENOMIC DNA]</scope>
    <source>
        <strain evidence="4 5">DSM 100099</strain>
    </source>
</reference>
<keyword evidence="5" id="KW-1185">Reference proteome</keyword>
<dbReference type="InterPro" id="IPR000253">
    <property type="entry name" value="FHA_dom"/>
</dbReference>
<comment type="caution">
    <text evidence="4">The sequence shown here is derived from an EMBL/GenBank/DDBJ whole genome shotgun (WGS) entry which is preliminary data.</text>
</comment>
<feature type="transmembrane region" description="Helical" evidence="2">
    <location>
        <begin position="53"/>
        <end position="78"/>
    </location>
</feature>
<dbReference type="Gene3D" id="2.60.200.20">
    <property type="match status" value="1"/>
</dbReference>
<name>A0A853EY08_9MICO</name>
<gene>
    <name evidence="4" type="ORF">HZZ10_09370</name>
</gene>
<feature type="domain" description="FHA" evidence="3">
    <location>
        <begin position="176"/>
        <end position="228"/>
    </location>
</feature>
<proteinExistence type="predicted"/>
<keyword evidence="2" id="KW-1133">Transmembrane helix</keyword>
<dbReference type="PROSITE" id="PS50006">
    <property type="entry name" value="FHA_DOMAIN"/>
    <property type="match status" value="1"/>
</dbReference>
<dbReference type="InterPro" id="IPR008984">
    <property type="entry name" value="SMAD_FHA_dom_sf"/>
</dbReference>
<dbReference type="AlphaFoldDB" id="A0A853EY08"/>
<evidence type="ECO:0000256" key="1">
    <source>
        <dbReference type="ARBA" id="ARBA00022553"/>
    </source>
</evidence>
<protein>
    <submittedName>
        <fullName evidence="4">FHA domain-containing protein</fullName>
    </submittedName>
</protein>
<dbReference type="CDD" id="cd00060">
    <property type="entry name" value="FHA"/>
    <property type="match status" value="1"/>
</dbReference>
<accession>A0A853EY08</accession>
<dbReference type="Proteomes" id="UP000561011">
    <property type="component" value="Unassembled WGS sequence"/>
</dbReference>
<sequence length="271" mass="27906">MHAFSSVAEQHRDDGTSVADRSAVPHAILLHDVRPAGARRAAATAVDLLTVAAAFGLGFLLHPVVGGVLAAVVALLVVADRVRTGRSLGLRLTRLRTVDRASAMPSARALVPGRGLTADLARGRDPLLVVPASSVPIPAEQAPAPADPWMAQETARTPGVVVVTDEGATVTVLGTTIVGRSPVDPTGTHYLLGIPDIGRSISRSHAVLELDGPLLWVTDLGSANGSAVALPGQQFSPLTPHVRTPAPAGSRIALGTRTLHVADPTRPEAPQ</sequence>
<evidence type="ECO:0000313" key="4">
    <source>
        <dbReference type="EMBL" id="NYS93728.1"/>
    </source>
</evidence>
<keyword evidence="2" id="KW-0472">Membrane</keyword>
<evidence type="ECO:0000256" key="2">
    <source>
        <dbReference type="SAM" id="Phobius"/>
    </source>
</evidence>